<reference evidence="1" key="1">
    <citation type="submission" date="2023-07" db="EMBL/GenBank/DDBJ databases">
        <title>draft genome sequence of fig (Ficus carica).</title>
        <authorList>
            <person name="Takahashi T."/>
            <person name="Nishimura K."/>
        </authorList>
    </citation>
    <scope>NUCLEOTIDE SEQUENCE</scope>
</reference>
<evidence type="ECO:0000313" key="1">
    <source>
        <dbReference type="EMBL" id="GMN38798.1"/>
    </source>
</evidence>
<gene>
    <name evidence="1" type="ORF">TIFTF001_008028</name>
</gene>
<protein>
    <submittedName>
        <fullName evidence="1">Uncharacterized protein</fullName>
    </submittedName>
</protein>
<sequence>MKEIKTCTTELIFAAQNSGTCPRMPREDTTAGIATFSTIADIASPLRLTKKLEPSTVGLTNLTELLGGVGGLVVWGKRVWVDGEDTRGAARSVFGTGAELGDGEDAGGAKLGDNEGGRQIMWVGERGGCEFSSLPLSFSEL</sequence>
<organism evidence="1 2">
    <name type="scientific">Ficus carica</name>
    <name type="common">Common fig</name>
    <dbReference type="NCBI Taxonomy" id="3494"/>
    <lineage>
        <taxon>Eukaryota</taxon>
        <taxon>Viridiplantae</taxon>
        <taxon>Streptophyta</taxon>
        <taxon>Embryophyta</taxon>
        <taxon>Tracheophyta</taxon>
        <taxon>Spermatophyta</taxon>
        <taxon>Magnoliopsida</taxon>
        <taxon>eudicotyledons</taxon>
        <taxon>Gunneridae</taxon>
        <taxon>Pentapetalae</taxon>
        <taxon>rosids</taxon>
        <taxon>fabids</taxon>
        <taxon>Rosales</taxon>
        <taxon>Moraceae</taxon>
        <taxon>Ficeae</taxon>
        <taxon>Ficus</taxon>
    </lineage>
</organism>
<accession>A0AA88CXM1</accession>
<keyword evidence="2" id="KW-1185">Reference proteome</keyword>
<dbReference type="Proteomes" id="UP001187192">
    <property type="component" value="Unassembled WGS sequence"/>
</dbReference>
<dbReference type="EMBL" id="BTGU01000008">
    <property type="protein sequence ID" value="GMN38798.1"/>
    <property type="molecule type" value="Genomic_DNA"/>
</dbReference>
<comment type="caution">
    <text evidence="1">The sequence shown here is derived from an EMBL/GenBank/DDBJ whole genome shotgun (WGS) entry which is preliminary data.</text>
</comment>
<dbReference type="AlphaFoldDB" id="A0AA88CXM1"/>
<name>A0AA88CXM1_FICCA</name>
<proteinExistence type="predicted"/>
<evidence type="ECO:0000313" key="2">
    <source>
        <dbReference type="Proteomes" id="UP001187192"/>
    </source>
</evidence>